<dbReference type="SUPFAM" id="SSF52172">
    <property type="entry name" value="CheY-like"/>
    <property type="match status" value="1"/>
</dbReference>
<dbReference type="GO" id="GO:0003677">
    <property type="term" value="F:DNA binding"/>
    <property type="evidence" value="ECO:0007669"/>
    <property type="project" value="UniProtKB-KW"/>
</dbReference>
<dbReference type="InterPro" id="IPR016032">
    <property type="entry name" value="Sig_transdc_resp-reg_C-effctor"/>
</dbReference>
<dbReference type="SMART" id="SM00448">
    <property type="entry name" value="REC"/>
    <property type="match status" value="1"/>
</dbReference>
<evidence type="ECO:0000259" key="7">
    <source>
        <dbReference type="PROSITE" id="PS50110"/>
    </source>
</evidence>
<dbReference type="Gene3D" id="3.40.50.2300">
    <property type="match status" value="1"/>
</dbReference>
<feature type="domain" description="Response regulatory" evidence="7">
    <location>
        <begin position="4"/>
        <end position="122"/>
    </location>
</feature>
<evidence type="ECO:0000256" key="2">
    <source>
        <dbReference type="ARBA" id="ARBA00023015"/>
    </source>
</evidence>
<dbReference type="PROSITE" id="PS50110">
    <property type="entry name" value="RESPONSE_REGULATORY"/>
    <property type="match status" value="1"/>
</dbReference>
<feature type="domain" description="HTH luxR-type" evidence="6">
    <location>
        <begin position="149"/>
        <end position="214"/>
    </location>
</feature>
<protein>
    <submittedName>
        <fullName evidence="8">Two-component transcriptional response regulator</fullName>
    </submittedName>
</protein>
<keyword evidence="3" id="KW-0238">DNA-binding</keyword>
<dbReference type="AlphaFoldDB" id="A0A6I8LS04"/>
<evidence type="ECO:0000259" key="6">
    <source>
        <dbReference type="PROSITE" id="PS50043"/>
    </source>
</evidence>
<dbReference type="Pfam" id="PF00196">
    <property type="entry name" value="GerE"/>
    <property type="match status" value="1"/>
</dbReference>
<reference evidence="8 9" key="1">
    <citation type="submission" date="2019-09" db="EMBL/GenBank/DDBJ databases">
        <authorList>
            <person name="Leyn A S."/>
        </authorList>
    </citation>
    <scope>NUCLEOTIDE SEQUENCE [LARGE SCALE GENOMIC DNA]</scope>
    <source>
        <strain evidence="8">AA231_1</strain>
    </source>
</reference>
<dbReference type="InterPro" id="IPR011006">
    <property type="entry name" value="CheY-like_superfamily"/>
</dbReference>
<dbReference type="PROSITE" id="PS50043">
    <property type="entry name" value="HTH_LUXR_2"/>
    <property type="match status" value="1"/>
</dbReference>
<evidence type="ECO:0000256" key="1">
    <source>
        <dbReference type="ARBA" id="ARBA00022553"/>
    </source>
</evidence>
<evidence type="ECO:0000256" key="4">
    <source>
        <dbReference type="ARBA" id="ARBA00023163"/>
    </source>
</evidence>
<dbReference type="InterPro" id="IPR001789">
    <property type="entry name" value="Sig_transdc_resp-reg_receiver"/>
</dbReference>
<dbReference type="CDD" id="cd06170">
    <property type="entry name" value="LuxR_C_like"/>
    <property type="match status" value="1"/>
</dbReference>
<keyword evidence="4" id="KW-0804">Transcription</keyword>
<dbReference type="EMBL" id="CABVGP010000001">
    <property type="protein sequence ID" value="VVJ18395.1"/>
    <property type="molecule type" value="Genomic_DNA"/>
</dbReference>
<organism evidence="8 9">
    <name type="scientific">Amycolatopsis camponoti</name>
    <dbReference type="NCBI Taxonomy" id="2606593"/>
    <lineage>
        <taxon>Bacteria</taxon>
        <taxon>Bacillati</taxon>
        <taxon>Actinomycetota</taxon>
        <taxon>Actinomycetes</taxon>
        <taxon>Pseudonocardiales</taxon>
        <taxon>Pseudonocardiaceae</taxon>
        <taxon>Amycolatopsis</taxon>
    </lineage>
</organism>
<evidence type="ECO:0000256" key="5">
    <source>
        <dbReference type="PROSITE-ProRule" id="PRU00169"/>
    </source>
</evidence>
<dbReference type="PANTHER" id="PTHR43214:SF24">
    <property type="entry name" value="TRANSCRIPTIONAL REGULATORY PROTEIN NARL-RELATED"/>
    <property type="match status" value="1"/>
</dbReference>
<dbReference type="SUPFAM" id="SSF46894">
    <property type="entry name" value="C-terminal effector domain of the bipartite response regulators"/>
    <property type="match status" value="1"/>
</dbReference>
<dbReference type="GO" id="GO:0000160">
    <property type="term" value="P:phosphorelay signal transduction system"/>
    <property type="evidence" value="ECO:0007669"/>
    <property type="project" value="InterPro"/>
</dbReference>
<evidence type="ECO:0000313" key="8">
    <source>
        <dbReference type="EMBL" id="VVJ18395.1"/>
    </source>
</evidence>
<dbReference type="SMART" id="SM00421">
    <property type="entry name" value="HTH_LUXR"/>
    <property type="match status" value="1"/>
</dbReference>
<evidence type="ECO:0000256" key="3">
    <source>
        <dbReference type="ARBA" id="ARBA00023125"/>
    </source>
</evidence>
<dbReference type="Proteomes" id="UP000399805">
    <property type="component" value="Unassembled WGS sequence"/>
</dbReference>
<gene>
    <name evidence="8" type="ORF">AA23TX_03416</name>
</gene>
<dbReference type="PANTHER" id="PTHR43214">
    <property type="entry name" value="TWO-COMPONENT RESPONSE REGULATOR"/>
    <property type="match status" value="1"/>
</dbReference>
<dbReference type="PRINTS" id="PR00038">
    <property type="entry name" value="HTHLUXR"/>
</dbReference>
<dbReference type="InterPro" id="IPR000792">
    <property type="entry name" value="Tscrpt_reg_LuxR_C"/>
</dbReference>
<name>A0A6I8LS04_9PSEU</name>
<keyword evidence="1 5" id="KW-0597">Phosphoprotein</keyword>
<dbReference type="RefSeq" id="WP_155543400.1">
    <property type="nucleotide sequence ID" value="NZ_CABVGP010000001.1"/>
</dbReference>
<keyword evidence="9" id="KW-1185">Reference proteome</keyword>
<keyword evidence="2" id="KW-0805">Transcription regulation</keyword>
<dbReference type="GO" id="GO:0006355">
    <property type="term" value="P:regulation of DNA-templated transcription"/>
    <property type="evidence" value="ECO:0007669"/>
    <property type="project" value="InterPro"/>
</dbReference>
<dbReference type="InterPro" id="IPR058245">
    <property type="entry name" value="NreC/VraR/RcsB-like_REC"/>
</dbReference>
<sequence length="217" mass="23537">MTLRVLLADDQAMVRTGFRLILERVPGVEVVGEAGDGRRAVQLAQELRPDVTLMDIRMPVLDGLDATRQLAGPDVEDPLRVLVVTTFDLDELVHEALCAGACGFLLKDAGPGLLVEAVHAAANGEALVSPSITTRLLAHFTASPARRNARRADPPLSQRELEVTQAIARGRTNAEITEQLMISLSTVKTHLASVQRKIAARNRTEIAVWAWESGLVR</sequence>
<feature type="modified residue" description="4-aspartylphosphate" evidence="5">
    <location>
        <position position="55"/>
    </location>
</feature>
<evidence type="ECO:0000313" key="9">
    <source>
        <dbReference type="Proteomes" id="UP000399805"/>
    </source>
</evidence>
<dbReference type="CDD" id="cd17535">
    <property type="entry name" value="REC_NarL-like"/>
    <property type="match status" value="1"/>
</dbReference>
<proteinExistence type="predicted"/>
<dbReference type="PROSITE" id="PS00622">
    <property type="entry name" value="HTH_LUXR_1"/>
    <property type="match status" value="1"/>
</dbReference>
<dbReference type="InterPro" id="IPR039420">
    <property type="entry name" value="WalR-like"/>
</dbReference>
<accession>A0A6I8LS04</accession>
<dbReference type="Pfam" id="PF00072">
    <property type="entry name" value="Response_reg"/>
    <property type="match status" value="1"/>
</dbReference>